<keyword evidence="4" id="KW-0812">Transmembrane</keyword>
<evidence type="ECO:0000256" key="3">
    <source>
        <dbReference type="SAM" id="MobiDB-lite"/>
    </source>
</evidence>
<sequence>MSSSFRDVMIRIGLDPSAFERGSQELNAFETNLIRDREMAAAKLAQVEDRALDAQKKVLEGTGELSYSEKRLLRDRQLAARQVERAEQKVAQAREQVARGAMVAGGMMIAQTAVAVKKFADFDEAMSGVAATGDDARGSLAALREEAIRQGADTKYSATESANAIEELAKAGVEANDILGGALTGSLSLAAAGELEVADAAEITAKTMNQYNLTGADATRISDVLAASAGKAAGEVSDFGTAMEYVGPIAASLDVSLEETSGTLAYFAQNGLLADKAGTGLRGVLLSMAAPTKKAKAVMDEYNISAYDTQGKFIGISALAGELQSKLGNLSDEERNAALKRMFGNAQLTAAQILYKNGAAEVENWTAKVSEQGYAATTAATKMDNLKGDLEKLSGSIDTAFIKSGSGANDILRKLTQGAEDVVDAIGSIPEPVLSATSSIVGAGGLVVLGVAGAYKLVKGFKSVKDTLTALNISMRSASLRAGAVGLAVGAGALAFTAWANAAADAKARTEGYLDTLDEVGSQTSATMQKINDALSSDRRDAFDRFFGQDFKSLTTEAEEYGLAVEDLQQYILGNADAIQKVNAGIDAFTAAQGEIRRDDQSNDFVKALDSEASALSDAEKQAALKLEADRKAGIQAQENADATQNVASATDKYREAVEQGTSSSEDYTDALKEQIDAQREAAGVILDQRSAERNYQAAVDDSSKALEDYRKELVDKYQKQRMSESAAKAAAEADIKAGKALDEHTEAGRKNQETLDNIVESTWKQVESERAAGASQDELAALVKRARTQVVKQAEDWGMTKKEAKAYADELGLIPEDIPTRVSLLTGDASDALTKFIQDASGRKIKIKVEANGKTTINTGAGNSKGMASGGPVQGGQPGRDSVPILAMPGEHMWTTSEVDGAGGHSGMFALRAMARAGLLSGLLDGYADGGPVATARSRRDTAKKAASRAREALEVAEAAATRASRKSRDTSSKDKAKKDAAKTANDAAKDALKAARATKREADQEYKDAQEALKRAKSDQAERKTRAAELSVSVRRGEIATSVTSGGGLAQVDQLRSWSVDSALSPSQRKKLKALSEVMETRITSFNTRMEKANSALQEMGSVVESVSGSLSAESSLRDLTSLTSTAGFGAAPSGAAMVTYKTGHKERLKSFSRKLKALAAAGAPASLVKEVAGYGSVDGAALADSLLADQKSLKEMSLLYGDGPESISYWSQQGGQAVSESMGAGGYAAAKALVDTLTAEGVSIGAEIAKGFASAADVTIDTVTGKVTAKPASKKASSSKKSTPKKTVKKKALGGSAQAGEPILVGEGGPEVYWPDRPGHVVSASSTHRVLSALDASLYARPERQLSALSTVDAFRAAMSGMSWRVDVRNEVGGETAAKIVLQGTERARMRGATVRGVPL</sequence>
<dbReference type="RefSeq" id="WP_142121499.1">
    <property type="nucleotide sequence ID" value="NZ_BAAASV010000002.1"/>
</dbReference>
<dbReference type="PANTHER" id="PTHR37813">
    <property type="entry name" value="FELS-2 PROPHAGE PROTEIN"/>
    <property type="match status" value="1"/>
</dbReference>
<keyword evidence="4" id="KW-1133">Transmembrane helix</keyword>
<feature type="transmembrane region" description="Helical" evidence="4">
    <location>
        <begin position="440"/>
        <end position="458"/>
    </location>
</feature>
<dbReference type="EMBL" id="VFOS01000003">
    <property type="protein sequence ID" value="TQL58527.1"/>
    <property type="molecule type" value="Genomic_DNA"/>
</dbReference>
<evidence type="ECO:0000256" key="4">
    <source>
        <dbReference type="SAM" id="Phobius"/>
    </source>
</evidence>
<organism evidence="6 7">
    <name type="scientific">Rarobacter faecitabidus</name>
    <dbReference type="NCBI Taxonomy" id="13243"/>
    <lineage>
        <taxon>Bacteria</taxon>
        <taxon>Bacillati</taxon>
        <taxon>Actinomycetota</taxon>
        <taxon>Actinomycetes</taxon>
        <taxon>Micrococcales</taxon>
        <taxon>Rarobacteraceae</taxon>
        <taxon>Rarobacter</taxon>
    </lineage>
</organism>
<feature type="compositionally biased region" description="Low complexity" evidence="3">
    <location>
        <begin position="1270"/>
        <end position="1284"/>
    </location>
</feature>
<dbReference type="PANTHER" id="PTHR37813:SF1">
    <property type="entry name" value="FELS-2 PROPHAGE PROTEIN"/>
    <property type="match status" value="1"/>
</dbReference>
<name>A0A542ZDY6_RARFA</name>
<feature type="compositionally biased region" description="Basic and acidic residues" evidence="3">
    <location>
        <begin position="968"/>
        <end position="1028"/>
    </location>
</feature>
<dbReference type="Pfam" id="PF10145">
    <property type="entry name" value="PhageMin_Tail"/>
    <property type="match status" value="1"/>
</dbReference>
<reference evidence="6 7" key="1">
    <citation type="submission" date="2019-06" db="EMBL/GenBank/DDBJ databases">
        <title>Sequencing the genomes of 1000 actinobacteria strains.</title>
        <authorList>
            <person name="Klenk H.-P."/>
        </authorList>
    </citation>
    <scope>NUCLEOTIDE SEQUENCE [LARGE SCALE GENOMIC DNA]</scope>
    <source>
        <strain evidence="6 7">DSM 4813</strain>
    </source>
</reference>
<feature type="region of interest" description="Disordered" evidence="3">
    <location>
        <begin position="859"/>
        <end position="881"/>
    </location>
</feature>
<keyword evidence="7" id="KW-1185">Reference proteome</keyword>
<dbReference type="Proteomes" id="UP000315389">
    <property type="component" value="Unassembled WGS sequence"/>
</dbReference>
<proteinExistence type="predicted"/>
<feature type="transmembrane region" description="Helical" evidence="4">
    <location>
        <begin position="479"/>
        <end position="500"/>
    </location>
</feature>
<feature type="compositionally biased region" description="Gly residues" evidence="3">
    <location>
        <begin position="869"/>
        <end position="879"/>
    </location>
</feature>
<feature type="region of interest" description="Disordered" evidence="3">
    <location>
        <begin position="958"/>
        <end position="1028"/>
    </location>
</feature>
<keyword evidence="1" id="KW-1188">Viral release from host cell</keyword>
<feature type="region of interest" description="Disordered" evidence="3">
    <location>
        <begin position="640"/>
        <end position="668"/>
    </location>
</feature>
<evidence type="ECO:0000313" key="7">
    <source>
        <dbReference type="Proteomes" id="UP000315389"/>
    </source>
</evidence>
<feature type="region of interest" description="Disordered" evidence="3">
    <location>
        <begin position="1270"/>
        <end position="1297"/>
    </location>
</feature>
<evidence type="ECO:0000256" key="1">
    <source>
        <dbReference type="ARBA" id="ARBA00022612"/>
    </source>
</evidence>
<evidence type="ECO:0000259" key="5">
    <source>
        <dbReference type="Pfam" id="PF10145"/>
    </source>
</evidence>
<dbReference type="InterPro" id="IPR010090">
    <property type="entry name" value="Phage_tape_meas"/>
</dbReference>
<accession>A0A542ZDY6</accession>
<feature type="domain" description="Phage tail tape measure protein" evidence="5">
    <location>
        <begin position="144"/>
        <end position="344"/>
    </location>
</feature>
<evidence type="ECO:0000313" key="6">
    <source>
        <dbReference type="EMBL" id="TQL58527.1"/>
    </source>
</evidence>
<dbReference type="NCBIfam" id="TIGR01760">
    <property type="entry name" value="tape_meas_TP901"/>
    <property type="match status" value="1"/>
</dbReference>
<evidence type="ECO:0000256" key="2">
    <source>
        <dbReference type="SAM" id="Coils"/>
    </source>
</evidence>
<keyword evidence="4" id="KW-0472">Membrane</keyword>
<dbReference type="OrthoDB" id="2183194at2"/>
<comment type="caution">
    <text evidence="6">The sequence shown here is derived from an EMBL/GenBank/DDBJ whole genome shotgun (WGS) entry which is preliminary data.</text>
</comment>
<feature type="compositionally biased region" description="Polar residues" evidence="3">
    <location>
        <begin position="640"/>
        <end position="649"/>
    </location>
</feature>
<gene>
    <name evidence="6" type="ORF">FB461_1942</name>
</gene>
<feature type="coiled-coil region" evidence="2">
    <location>
        <begin position="37"/>
        <end position="96"/>
    </location>
</feature>
<feature type="compositionally biased region" description="Basic residues" evidence="3">
    <location>
        <begin position="1285"/>
        <end position="1295"/>
    </location>
</feature>
<keyword evidence="2" id="KW-0175">Coiled coil</keyword>
<protein>
    <submittedName>
        <fullName evidence="6">TP901 family phage tail tape measure protein</fullName>
    </submittedName>
</protein>